<dbReference type="PANTHER" id="PTHR45913">
    <property type="entry name" value="EPM2A-INTERACTING PROTEIN 1"/>
    <property type="match status" value="1"/>
</dbReference>
<dbReference type="KEGG" id="osn:118767992"/>
<dbReference type="AlphaFoldDB" id="A0A7E6FS93"/>
<dbReference type="PANTHER" id="PTHR45913:SF22">
    <property type="entry name" value="SCAN BOX DOMAIN-CONTAINING PROTEIN"/>
    <property type="match status" value="1"/>
</dbReference>
<dbReference type="RefSeq" id="XP_036369722.1">
    <property type="nucleotide sequence ID" value="XM_036513829.1"/>
</dbReference>
<evidence type="ECO:0000313" key="2">
    <source>
        <dbReference type="RefSeq" id="XP_036369722.1"/>
    </source>
</evidence>
<gene>
    <name evidence="2" type="primary">LOC118767992</name>
</gene>
<proteinExistence type="predicted"/>
<protein>
    <submittedName>
        <fullName evidence="2">SCAN domain-containing protein 3-like</fullName>
    </submittedName>
</protein>
<reference evidence="2" key="1">
    <citation type="submission" date="2025-08" db="UniProtKB">
        <authorList>
            <consortium name="RefSeq"/>
        </authorList>
    </citation>
    <scope>IDENTIFICATION</scope>
</reference>
<accession>A0A7E6FS93</accession>
<organism evidence="1 2">
    <name type="scientific">Octopus sinensis</name>
    <name type="common">East Asian common octopus</name>
    <dbReference type="NCBI Taxonomy" id="2607531"/>
    <lineage>
        <taxon>Eukaryota</taxon>
        <taxon>Metazoa</taxon>
        <taxon>Spiralia</taxon>
        <taxon>Lophotrochozoa</taxon>
        <taxon>Mollusca</taxon>
        <taxon>Cephalopoda</taxon>
        <taxon>Coleoidea</taxon>
        <taxon>Octopodiformes</taxon>
        <taxon>Octopoda</taxon>
        <taxon>Incirrata</taxon>
        <taxon>Octopodidae</taxon>
        <taxon>Octopus</taxon>
    </lineage>
</organism>
<keyword evidence="1" id="KW-1185">Reference proteome</keyword>
<dbReference type="Proteomes" id="UP000515154">
    <property type="component" value="Linkage group LG1"/>
</dbReference>
<name>A0A7E6FS93_9MOLL</name>
<evidence type="ECO:0000313" key="1">
    <source>
        <dbReference type="Proteomes" id="UP000515154"/>
    </source>
</evidence>
<sequence length="317" mass="36190">MGTTEEIVKVLNETFLERGPVDELLLDNGTTQNLCLECDAIMTNHSMKKVKLEQHQKLKHPKSVGKDREYFENKKKIQSIKLPDIVKKINIEKVKTLKPSYLVSEIIAKVAAPQIYGEKRTKPAMIACVNEVLRKDTTFTLSTIPPSNNTITRRQDEMSNFVEEKIVEILQKTNFSIQVDDSTIHNQAILLVYVRFIHENDIREEMLFIKSLSETTYGEDIFNEVMQYFNDKNIPLTNLINIASDGVAAMTGKVKGFVSRMKLVVPHIFYIHCIIHTQHLVAKNIGGHMEEALNAAIHAINFVKSNSVNNRFFYAIL</sequence>